<name>A0A1I5XKZ4_9FIRM</name>
<dbReference type="NCBIfam" id="TIGR02834">
    <property type="entry name" value="spo_ytxC"/>
    <property type="match status" value="1"/>
</dbReference>
<reference evidence="1 2" key="1">
    <citation type="submission" date="2016-10" db="EMBL/GenBank/DDBJ databases">
        <authorList>
            <person name="de Groot N.N."/>
        </authorList>
    </citation>
    <scope>NUCLEOTIDE SEQUENCE [LARGE SCALE GENOMIC DNA]</scope>
    <source>
        <strain evidence="1 2">DSM 20678</strain>
    </source>
</reference>
<accession>A0A1I5XKZ4</accession>
<gene>
    <name evidence="1" type="ORF">SAMN05444406_1282</name>
</gene>
<evidence type="ECO:0000313" key="1">
    <source>
        <dbReference type="EMBL" id="SFQ32604.1"/>
    </source>
</evidence>
<evidence type="ECO:0000313" key="2">
    <source>
        <dbReference type="Proteomes" id="UP000198577"/>
    </source>
</evidence>
<dbReference type="STRING" id="937334.SAMN05444406_1282"/>
<dbReference type="EMBL" id="FOXR01000028">
    <property type="protein sequence ID" value="SFQ32604.1"/>
    <property type="molecule type" value="Genomic_DNA"/>
</dbReference>
<dbReference type="Pfam" id="PF08812">
    <property type="entry name" value="YtxC"/>
    <property type="match status" value="1"/>
</dbReference>
<organism evidence="1 2">
    <name type="scientific">Caldicoprobacter faecalis</name>
    <dbReference type="NCBI Taxonomy" id="937334"/>
    <lineage>
        <taxon>Bacteria</taxon>
        <taxon>Bacillati</taxon>
        <taxon>Bacillota</taxon>
        <taxon>Clostridia</taxon>
        <taxon>Caldicoprobacterales</taxon>
        <taxon>Caldicoprobacteraceae</taxon>
        <taxon>Caldicoprobacter</taxon>
    </lineage>
</organism>
<keyword evidence="2" id="KW-1185">Reference proteome</keyword>
<sequence>MRFFSIGFEGRNLGLMDSVIGKLEDIRFQGFKIEERKAGNLLFINYMVSESDSCGSWSELRDALKYRIAEILSDFIVNDLQHMMIDRIIEDEYFYFENEDREQIRQEVLNAVFEGRESESLFNQLKEKWHDPIRQRILEHLDTHNELIVEGFIRFRLKDFMKELIETVDKIVEELLVEREYNEFIKLLRYFVEIQEPKVREVHVLVDDDRRYILLDDSMRVINNDILKELAREISDTEMSYDDLLISSLITIAPSKITIHGYDKIKNTELLNTINKVFRGKVVMSHEGLYPQS</sequence>
<dbReference type="AlphaFoldDB" id="A0A1I5XKZ4"/>
<protein>
    <submittedName>
        <fullName evidence="1">Putative sporulation protein YtxC</fullName>
    </submittedName>
</protein>
<dbReference type="Proteomes" id="UP000198577">
    <property type="component" value="Unassembled WGS sequence"/>
</dbReference>
<proteinExistence type="predicted"/>
<dbReference type="RefSeq" id="WP_025747378.1">
    <property type="nucleotide sequence ID" value="NZ_FOXR01000028.1"/>
</dbReference>
<dbReference type="InterPro" id="IPR014199">
    <property type="entry name" value="Spore_YtxC"/>
</dbReference>